<evidence type="ECO:0000259" key="11">
    <source>
        <dbReference type="Pfam" id="PF05922"/>
    </source>
</evidence>
<dbReference type="OrthoDB" id="206201at2759"/>
<dbReference type="PROSITE" id="PS00138">
    <property type="entry name" value="SUBTILASE_SER"/>
    <property type="match status" value="1"/>
</dbReference>
<comment type="similarity">
    <text evidence="1 6 7">Belongs to the peptidase S8 family.</text>
</comment>
<dbReference type="PANTHER" id="PTHR43806:SF11">
    <property type="entry name" value="CEREVISIN-RELATED"/>
    <property type="match status" value="1"/>
</dbReference>
<evidence type="ECO:0000259" key="10">
    <source>
        <dbReference type="Pfam" id="PF00082"/>
    </source>
</evidence>
<evidence type="ECO:0000256" key="2">
    <source>
        <dbReference type="ARBA" id="ARBA00022670"/>
    </source>
</evidence>
<dbReference type="PANTHER" id="PTHR43806">
    <property type="entry name" value="PEPTIDASE S8"/>
    <property type="match status" value="1"/>
</dbReference>
<dbReference type="CDD" id="cd04077">
    <property type="entry name" value="Peptidases_S8_PCSK9_ProteinaseK_like"/>
    <property type="match status" value="1"/>
</dbReference>
<dbReference type="Gene3D" id="3.40.50.200">
    <property type="entry name" value="Peptidase S8/S53 domain"/>
    <property type="match status" value="1"/>
</dbReference>
<name>A0A4U0XC48_9PEZI</name>
<dbReference type="PRINTS" id="PR00723">
    <property type="entry name" value="SUBTILISIN"/>
</dbReference>
<evidence type="ECO:0000256" key="8">
    <source>
        <dbReference type="SAM" id="MobiDB-lite"/>
    </source>
</evidence>
<feature type="region of interest" description="Disordered" evidence="8">
    <location>
        <begin position="126"/>
        <end position="146"/>
    </location>
</feature>
<organism evidence="12 13">
    <name type="scientific">Cryomyces minteri</name>
    <dbReference type="NCBI Taxonomy" id="331657"/>
    <lineage>
        <taxon>Eukaryota</taxon>
        <taxon>Fungi</taxon>
        <taxon>Dikarya</taxon>
        <taxon>Ascomycota</taxon>
        <taxon>Pezizomycotina</taxon>
        <taxon>Dothideomycetes</taxon>
        <taxon>Dothideomycetes incertae sedis</taxon>
        <taxon>Cryomyces</taxon>
    </lineage>
</organism>
<dbReference type="FunFam" id="3.40.50.200:FF:000007">
    <property type="entry name" value="Subtilisin-like serine protease"/>
    <property type="match status" value="1"/>
</dbReference>
<dbReference type="STRING" id="331657.A0A4U0XC48"/>
<dbReference type="PROSITE" id="PS00136">
    <property type="entry name" value="SUBTILASE_ASP"/>
    <property type="match status" value="1"/>
</dbReference>
<keyword evidence="2 6" id="KW-0645">Protease</keyword>
<evidence type="ECO:0000256" key="6">
    <source>
        <dbReference type="PROSITE-ProRule" id="PRU01240"/>
    </source>
</evidence>
<evidence type="ECO:0000256" key="5">
    <source>
        <dbReference type="ARBA" id="ARBA00022825"/>
    </source>
</evidence>
<keyword evidence="3 9" id="KW-0732">Signal</keyword>
<dbReference type="InterPro" id="IPR023827">
    <property type="entry name" value="Peptidase_S8_Asp-AS"/>
</dbReference>
<dbReference type="InterPro" id="IPR000209">
    <property type="entry name" value="Peptidase_S8/S53_dom"/>
</dbReference>
<feature type="signal peptide" evidence="9">
    <location>
        <begin position="1"/>
        <end position="19"/>
    </location>
</feature>
<dbReference type="PROSITE" id="PS51892">
    <property type="entry name" value="SUBTILASE"/>
    <property type="match status" value="1"/>
</dbReference>
<evidence type="ECO:0000256" key="1">
    <source>
        <dbReference type="ARBA" id="ARBA00011073"/>
    </source>
</evidence>
<dbReference type="SUPFAM" id="SSF52743">
    <property type="entry name" value="Subtilisin-like"/>
    <property type="match status" value="1"/>
</dbReference>
<feature type="active site" description="Charge relay system" evidence="6">
    <location>
        <position position="187"/>
    </location>
</feature>
<evidence type="ECO:0000256" key="4">
    <source>
        <dbReference type="ARBA" id="ARBA00022801"/>
    </source>
</evidence>
<keyword evidence="13" id="KW-1185">Reference proteome</keyword>
<dbReference type="EMBL" id="NAJN01000411">
    <property type="protein sequence ID" value="TKA73721.1"/>
    <property type="molecule type" value="Genomic_DNA"/>
</dbReference>
<dbReference type="InterPro" id="IPR023828">
    <property type="entry name" value="Peptidase_S8_Ser-AS"/>
</dbReference>
<dbReference type="Pfam" id="PF00082">
    <property type="entry name" value="Peptidase_S8"/>
    <property type="match status" value="1"/>
</dbReference>
<comment type="caution">
    <text evidence="12">The sequence shown here is derived from an EMBL/GenBank/DDBJ whole genome shotgun (WGS) entry which is preliminary data.</text>
</comment>
<evidence type="ECO:0000313" key="13">
    <source>
        <dbReference type="Proteomes" id="UP000308768"/>
    </source>
</evidence>
<evidence type="ECO:0000313" key="12">
    <source>
        <dbReference type="EMBL" id="TKA73721.1"/>
    </source>
</evidence>
<feature type="domain" description="Inhibitor I9" evidence="11">
    <location>
        <begin position="53"/>
        <end position="120"/>
    </location>
</feature>
<reference evidence="12 13" key="1">
    <citation type="submission" date="2017-03" db="EMBL/GenBank/DDBJ databases">
        <title>Genomes of endolithic fungi from Antarctica.</title>
        <authorList>
            <person name="Coleine C."/>
            <person name="Masonjones S."/>
            <person name="Stajich J.E."/>
        </authorList>
    </citation>
    <scope>NUCLEOTIDE SEQUENCE [LARGE SCALE GENOMIC DNA]</scope>
    <source>
        <strain evidence="12 13">CCFEE 5187</strain>
    </source>
</reference>
<feature type="compositionally biased region" description="Low complexity" evidence="8">
    <location>
        <begin position="130"/>
        <end position="145"/>
    </location>
</feature>
<dbReference type="InterPro" id="IPR010259">
    <property type="entry name" value="S8pro/Inhibitor_I9"/>
</dbReference>
<keyword evidence="4 6" id="KW-0378">Hydrolase</keyword>
<evidence type="ECO:0000256" key="7">
    <source>
        <dbReference type="RuleBase" id="RU003355"/>
    </source>
</evidence>
<sequence length="506" mass="51312">MKFFAVSAALFLAATTAASYSSSPWNNTLSTSPSSATAAPNTSSTHQSGGKEYVVIFDSAHPEPPHVADVLSRIDLSSNHSDVRYTFNNSAFRGFVANMKSHCIAALNNMSDVAAVEESVSIASTSPMKSRVQSSRRTTASTRNSAPWGLQRISTAATVSGDPDTMDYTYSYDSSALGAGADIYVVDSGINTAHAVFGGRASMGFSFERDSSDGDGHGTHVSGTAAGTTFGVASGANIIGVKVLGSDGSGSSSATLAGMDWVIQHHDARKTQPGFVGSVMSMSWALQSTSSSVDQAIAAAVQAGLHVSVAAGNQGSDACLNSPSSSGGTSGPAITVGSIGIGDAISPFSNTGSCVDVYAPGEDILSAWIGSPQTINVLSGTSMACPHVTGLIAYLMVQNASLAASPAAMKSFITATALRGVVSGGTIQGDRHLLANNGIKGQNTGGILGTSVNVAATPTSTLANYTAVVVGRDVGHRQQTRKRGFLDLGKLASAAASLFGDGKKAE</sequence>
<dbReference type="InterPro" id="IPR034193">
    <property type="entry name" value="PCSK9_ProteinaseK-like"/>
</dbReference>
<feature type="chain" id="PRO_5020889207" evidence="9">
    <location>
        <begin position="20"/>
        <end position="506"/>
    </location>
</feature>
<dbReference type="GO" id="GO:0004252">
    <property type="term" value="F:serine-type endopeptidase activity"/>
    <property type="evidence" value="ECO:0007669"/>
    <property type="project" value="UniProtKB-UniRule"/>
</dbReference>
<accession>A0A4U0XC48</accession>
<feature type="active site" description="Charge relay system" evidence="6">
    <location>
        <position position="382"/>
    </location>
</feature>
<evidence type="ECO:0000256" key="3">
    <source>
        <dbReference type="ARBA" id="ARBA00022729"/>
    </source>
</evidence>
<dbReference type="GO" id="GO:0006508">
    <property type="term" value="P:proteolysis"/>
    <property type="evidence" value="ECO:0007669"/>
    <property type="project" value="UniProtKB-KW"/>
</dbReference>
<feature type="active site" description="Charge relay system" evidence="6">
    <location>
        <position position="217"/>
    </location>
</feature>
<dbReference type="PROSITE" id="PS00137">
    <property type="entry name" value="SUBTILASE_HIS"/>
    <property type="match status" value="1"/>
</dbReference>
<dbReference type="InterPro" id="IPR022398">
    <property type="entry name" value="Peptidase_S8_His-AS"/>
</dbReference>
<dbReference type="InterPro" id="IPR015500">
    <property type="entry name" value="Peptidase_S8_subtilisin-rel"/>
</dbReference>
<dbReference type="InterPro" id="IPR050131">
    <property type="entry name" value="Peptidase_S8_subtilisin-like"/>
</dbReference>
<dbReference type="AlphaFoldDB" id="A0A4U0XC48"/>
<proteinExistence type="inferred from homology"/>
<evidence type="ECO:0000256" key="9">
    <source>
        <dbReference type="SAM" id="SignalP"/>
    </source>
</evidence>
<feature type="domain" description="Peptidase S8/S53" evidence="10">
    <location>
        <begin position="180"/>
        <end position="423"/>
    </location>
</feature>
<dbReference type="InterPro" id="IPR036852">
    <property type="entry name" value="Peptidase_S8/S53_dom_sf"/>
</dbReference>
<protein>
    <submittedName>
        <fullName evidence="12">Uncharacterized protein</fullName>
    </submittedName>
</protein>
<keyword evidence="5 6" id="KW-0720">Serine protease</keyword>
<dbReference type="Pfam" id="PF05922">
    <property type="entry name" value="Inhibitor_I9"/>
    <property type="match status" value="1"/>
</dbReference>
<gene>
    <name evidence="12" type="ORF">B0A49_07444</name>
</gene>
<dbReference type="Proteomes" id="UP000308768">
    <property type="component" value="Unassembled WGS sequence"/>
</dbReference>